<keyword evidence="1" id="KW-0812">Transmembrane</keyword>
<evidence type="ECO:0000256" key="1">
    <source>
        <dbReference type="SAM" id="Phobius"/>
    </source>
</evidence>
<feature type="transmembrane region" description="Helical" evidence="1">
    <location>
        <begin position="120"/>
        <end position="139"/>
    </location>
</feature>
<keyword evidence="3" id="KW-1185">Reference proteome</keyword>
<evidence type="ECO:0000313" key="2">
    <source>
        <dbReference type="EMBL" id="SFK90063.1"/>
    </source>
</evidence>
<feature type="transmembrane region" description="Helical" evidence="1">
    <location>
        <begin position="50"/>
        <end position="75"/>
    </location>
</feature>
<proteinExistence type="predicted"/>
<evidence type="ECO:0000313" key="3">
    <source>
        <dbReference type="Proteomes" id="UP000198851"/>
    </source>
</evidence>
<feature type="transmembrane region" description="Helical" evidence="1">
    <location>
        <begin position="151"/>
        <end position="173"/>
    </location>
</feature>
<reference evidence="3" key="1">
    <citation type="submission" date="2016-10" db="EMBL/GenBank/DDBJ databases">
        <authorList>
            <person name="Varghese N."/>
            <person name="Submissions S."/>
        </authorList>
    </citation>
    <scope>NUCLEOTIDE SEQUENCE [LARGE SCALE GENOMIC DNA]</scope>
    <source>
        <strain evidence="3">DSM 28453</strain>
    </source>
</reference>
<keyword evidence="1" id="KW-0472">Membrane</keyword>
<protein>
    <submittedName>
        <fullName evidence="2">Uncharacterized protein</fullName>
    </submittedName>
</protein>
<sequence length="179" mass="18935">MLDFIKNACLASALYVAAFAISMPASNWIADVGSIEFANEAQLIFLPHGVRVLTAWLFGFTAAPMLLPGVCLAFLSITGIDGFSLSHFFAAVLQVSIAPALFLALGAIGFPLGGKGGGRVSWIGVVLIGLIASVLTSSSTNFALGFNPEDFAAYIIGDMSGLFLSMFGLLAFFRLRRRF</sequence>
<dbReference type="EMBL" id="FOSZ01000003">
    <property type="protein sequence ID" value="SFK90063.1"/>
    <property type="molecule type" value="Genomic_DNA"/>
</dbReference>
<name>A0A1I4DAN9_9RHOB</name>
<dbReference type="AlphaFoldDB" id="A0A1I4DAN9"/>
<dbReference type="Proteomes" id="UP000198851">
    <property type="component" value="Unassembled WGS sequence"/>
</dbReference>
<organism evidence="2 3">
    <name type="scientific">Shimia haliotis</name>
    <dbReference type="NCBI Taxonomy" id="1280847"/>
    <lineage>
        <taxon>Bacteria</taxon>
        <taxon>Pseudomonadati</taxon>
        <taxon>Pseudomonadota</taxon>
        <taxon>Alphaproteobacteria</taxon>
        <taxon>Rhodobacterales</taxon>
        <taxon>Roseobacteraceae</taxon>
    </lineage>
</organism>
<accession>A0A1I4DAN9</accession>
<keyword evidence="1" id="KW-1133">Transmembrane helix</keyword>
<feature type="transmembrane region" description="Helical" evidence="1">
    <location>
        <begin position="87"/>
        <end position="108"/>
    </location>
</feature>
<gene>
    <name evidence="2" type="ORF">SAMN04488036_10313</name>
</gene>
<dbReference type="STRING" id="1280847.SAMN04488036_10313"/>